<keyword evidence="2" id="KW-1185">Reference proteome</keyword>
<evidence type="ECO:0000313" key="1">
    <source>
        <dbReference type="EMBL" id="AOJ04774.1"/>
    </source>
</evidence>
<accession>A0A1B4FM82</accession>
<dbReference type="RefSeq" id="WP_059472987.1">
    <property type="nucleotide sequence ID" value="NZ_CP013387.1"/>
</dbReference>
<protein>
    <submittedName>
        <fullName evidence="1">Uncharacterized protein</fullName>
    </submittedName>
</protein>
<reference evidence="1 2" key="1">
    <citation type="submission" date="2015-12" db="EMBL/GenBank/DDBJ databases">
        <title>Diversity of Burkholderia near neighbor genomes.</title>
        <authorList>
            <person name="Sahl J."/>
            <person name="Wagner D."/>
            <person name="Keim P."/>
        </authorList>
    </citation>
    <scope>NUCLEOTIDE SEQUENCE [LARGE SCALE GENOMIC DNA]</scope>
    <source>
        <strain evidence="1 2">BDU6</strain>
    </source>
</reference>
<name>A0A1B4FM82_9BURK</name>
<evidence type="ECO:0000313" key="2">
    <source>
        <dbReference type="Proteomes" id="UP000062519"/>
    </source>
</evidence>
<dbReference type="AlphaFoldDB" id="A0A1B4FM82"/>
<dbReference type="KEGG" id="buu:WS70_23710"/>
<gene>
    <name evidence="1" type="ORF">WS70_23710</name>
</gene>
<organism evidence="1 2">
    <name type="scientific">Burkholderia mayonis</name>
    <dbReference type="NCBI Taxonomy" id="1385591"/>
    <lineage>
        <taxon>Bacteria</taxon>
        <taxon>Pseudomonadati</taxon>
        <taxon>Pseudomonadota</taxon>
        <taxon>Betaproteobacteria</taxon>
        <taxon>Burkholderiales</taxon>
        <taxon>Burkholderiaceae</taxon>
        <taxon>Burkholderia</taxon>
        <taxon>pseudomallei group</taxon>
    </lineage>
</organism>
<dbReference type="Proteomes" id="UP000062519">
    <property type="component" value="Chromosome 2"/>
</dbReference>
<sequence>MVRLTSLEETLFADDTGEARDRLIAMLASVAARHENRPDTIRFAANAARDVINTLWARYHGMPADKSDVLPRG</sequence>
<dbReference type="EMBL" id="CP013387">
    <property type="protein sequence ID" value="AOJ04774.1"/>
    <property type="molecule type" value="Genomic_DNA"/>
</dbReference>
<proteinExistence type="predicted"/>